<dbReference type="Gene3D" id="3.10.110.10">
    <property type="entry name" value="Ubiquitin Conjugating Enzyme"/>
    <property type="match status" value="1"/>
</dbReference>
<keyword evidence="2" id="KW-0833">Ubl conjugation pathway</keyword>
<sequence length="848" mass="90930">MSGGGGAAARKVIAWSDLVTLKGKGQRGVLVRRMPGDKFGTSAPYFRPGNIVASESDPAGQIGVVTGASVALVLVRFDADGRRQQQQGPPGGDVVVSRPSEELRRVTGLVLGDYVVSGPWLGRVVEVSLDVDVAFDDGALCSIAAGAERKLVGEGAQASEHDLRKNGRQTNSVLYPGQRVVATSPSVFRRASRWSRGYWKPSRVRGTVAGVLVHWVASMHLGTNKALIQASAPPAWQPSPQKLALFPYPASEASVWYVGDRCFFRAPPDDPCHDHHHAAAHAVDDDQESSSPYARANGRPKTTSHVKRRPTTAAAKRKQQAELLLERPMSVAGTRTTVDVLWQDGTRQCGVPSPSLLLFNPGRNNYDFFPGQDVISRPIAGEQAAARSGVVRSLNYGDKTVSVSWFPSPPAVEGETTVVSAYGVARDSSANFFYGDVVVRLRRHPPQVLPHEIAVVKPQKMTEMLKELGDWLYDDGDMDGTKEVGTTAAAAAAAAAQEPVAAAVAITGGETADSGNNAEGHDEDSSDGESDSEDKPTVTTRTTTDQVRSVVRALIRIAGDVFALGGRRDSAGSKPPAAAAAMESVVEAATPLSRGYAASTSSTSTSSEVKAGDDFLRFDVVKCPLDHHFIDSMKQGIPVGRNDGGRQRHSIPRRLFFFDLHLPPSYPAEPPLVNYRSFGLHVNPNLYPSSTVCLSLVNTFGGERAEELWSPEASSILQVVVSIQGLVLAAQPYYNEPAHGAHAGTPQGRNTYLLNLQTMLHLLRRPPAGFEAFVRDHFRSRGQHVLRACEAYQGGCLVGTLDEEGRPSPTEGSRRRPCSAGFRLALLNVQPRLVEAFATIDAQGCKPS</sequence>
<evidence type="ECO:0000256" key="1">
    <source>
        <dbReference type="ARBA" id="ARBA00022679"/>
    </source>
</evidence>
<dbReference type="STRING" id="4558.A0A1Z5RKL8"/>
<gene>
    <name evidence="5" type="ORF">SORBI_3004G026900</name>
</gene>
<dbReference type="eggNOG" id="KOG0895">
    <property type="taxonomic scope" value="Eukaryota"/>
</dbReference>
<keyword evidence="6" id="KW-1185">Reference proteome</keyword>
<dbReference type="InterPro" id="IPR057735">
    <property type="entry name" value="UBE2O-like_tSH3-B"/>
</dbReference>
<accession>A0A1Z5RKL8</accession>
<dbReference type="InterPro" id="IPR057733">
    <property type="entry name" value="UBE2O-like_SH3-B"/>
</dbReference>
<dbReference type="EMBL" id="CM000763">
    <property type="protein sequence ID" value="OQU84284.1"/>
    <property type="molecule type" value="Genomic_DNA"/>
</dbReference>
<keyword evidence="1" id="KW-0808">Transferase</keyword>
<feature type="region of interest" description="Disordered" evidence="3">
    <location>
        <begin position="273"/>
        <end position="314"/>
    </location>
</feature>
<reference evidence="6" key="2">
    <citation type="journal article" date="2018" name="Plant J.">
        <title>The Sorghum bicolor reference genome: improved assembly, gene annotations, a transcriptome atlas, and signatures of genome organization.</title>
        <authorList>
            <person name="McCormick R.F."/>
            <person name="Truong S.K."/>
            <person name="Sreedasyam A."/>
            <person name="Jenkins J."/>
            <person name="Shu S."/>
            <person name="Sims D."/>
            <person name="Kennedy M."/>
            <person name="Amirebrahimi M."/>
            <person name="Weers B.D."/>
            <person name="McKinley B."/>
            <person name="Mattison A."/>
            <person name="Morishige D.T."/>
            <person name="Grimwood J."/>
            <person name="Schmutz J."/>
            <person name="Mullet J.E."/>
        </authorList>
    </citation>
    <scope>NUCLEOTIDE SEQUENCE [LARGE SCALE GENOMIC DNA]</scope>
    <source>
        <strain evidence="6">cv. BTx623</strain>
    </source>
</reference>
<dbReference type="PANTHER" id="PTHR46116">
    <property type="entry name" value="(E3-INDEPENDENT) E2 UBIQUITIN-CONJUGATING ENZYME"/>
    <property type="match status" value="1"/>
</dbReference>
<feature type="region of interest" description="Disordered" evidence="3">
    <location>
        <begin position="510"/>
        <end position="544"/>
    </location>
</feature>
<dbReference type="Gramene" id="OQU84284">
    <property type="protein sequence ID" value="OQU84284"/>
    <property type="gene ID" value="SORBI_3004G026900"/>
</dbReference>
<dbReference type="PANTHER" id="PTHR46116:SF32">
    <property type="entry name" value="OS05G0153132 PROTEIN"/>
    <property type="match status" value="1"/>
</dbReference>
<name>A0A1Z5RKL8_SORBI</name>
<evidence type="ECO:0000313" key="6">
    <source>
        <dbReference type="Proteomes" id="UP000000768"/>
    </source>
</evidence>
<protein>
    <recommendedName>
        <fullName evidence="4">UBC core domain-containing protein</fullName>
    </recommendedName>
</protein>
<dbReference type="OMA" id="DHHFIDS"/>
<dbReference type="Proteomes" id="UP000000768">
    <property type="component" value="Chromosome 4"/>
</dbReference>
<dbReference type="InParanoid" id="A0A1Z5RKL8"/>
<dbReference type="SUPFAM" id="SSF54495">
    <property type="entry name" value="UBC-like"/>
    <property type="match status" value="1"/>
</dbReference>
<reference evidence="5 6" key="1">
    <citation type="journal article" date="2009" name="Nature">
        <title>The Sorghum bicolor genome and the diversification of grasses.</title>
        <authorList>
            <person name="Paterson A.H."/>
            <person name="Bowers J.E."/>
            <person name="Bruggmann R."/>
            <person name="Dubchak I."/>
            <person name="Grimwood J."/>
            <person name="Gundlach H."/>
            <person name="Haberer G."/>
            <person name="Hellsten U."/>
            <person name="Mitros T."/>
            <person name="Poliakov A."/>
            <person name="Schmutz J."/>
            <person name="Spannagl M."/>
            <person name="Tang H."/>
            <person name="Wang X."/>
            <person name="Wicker T."/>
            <person name="Bharti A.K."/>
            <person name="Chapman J."/>
            <person name="Feltus F.A."/>
            <person name="Gowik U."/>
            <person name="Grigoriev I.V."/>
            <person name="Lyons E."/>
            <person name="Maher C.A."/>
            <person name="Martis M."/>
            <person name="Narechania A."/>
            <person name="Otillar R.P."/>
            <person name="Penning B.W."/>
            <person name="Salamov A.A."/>
            <person name="Wang Y."/>
            <person name="Zhang L."/>
            <person name="Carpita N.C."/>
            <person name="Freeling M."/>
            <person name="Gingle A.R."/>
            <person name="Hash C.T."/>
            <person name="Keller B."/>
            <person name="Klein P."/>
            <person name="Kresovich S."/>
            <person name="McCann M.C."/>
            <person name="Ming R."/>
            <person name="Peterson D.G."/>
            <person name="Mehboob-ur-Rahman"/>
            <person name="Ware D."/>
            <person name="Westhoff P."/>
            <person name="Mayer K.F."/>
            <person name="Messing J."/>
            <person name="Rokhsar D.S."/>
        </authorList>
    </citation>
    <scope>NUCLEOTIDE SEQUENCE [LARGE SCALE GENOMIC DNA]</scope>
    <source>
        <strain evidence="6">cv. BTx623</strain>
    </source>
</reference>
<dbReference type="GO" id="GO:0061631">
    <property type="term" value="F:ubiquitin conjugating enzyme activity"/>
    <property type="evidence" value="ECO:0000318"/>
    <property type="project" value="GO_Central"/>
</dbReference>
<dbReference type="Pfam" id="PF23043">
    <property type="entry name" value="SH3-B_UBE2O"/>
    <property type="match status" value="1"/>
</dbReference>
<dbReference type="Pfam" id="PF00179">
    <property type="entry name" value="UQ_con"/>
    <property type="match status" value="1"/>
</dbReference>
<dbReference type="PROSITE" id="PS50127">
    <property type="entry name" value="UBC_2"/>
    <property type="match status" value="1"/>
</dbReference>
<evidence type="ECO:0000256" key="3">
    <source>
        <dbReference type="SAM" id="MobiDB-lite"/>
    </source>
</evidence>
<feature type="compositionally biased region" description="Acidic residues" evidence="3">
    <location>
        <begin position="521"/>
        <end position="532"/>
    </location>
</feature>
<feature type="compositionally biased region" description="Basic residues" evidence="3">
    <location>
        <begin position="302"/>
        <end position="314"/>
    </location>
</feature>
<dbReference type="AlphaFoldDB" id="A0A1Z5RKL8"/>
<dbReference type="InterPro" id="IPR000608">
    <property type="entry name" value="UBC"/>
</dbReference>
<evidence type="ECO:0000313" key="5">
    <source>
        <dbReference type="EMBL" id="OQU84284.1"/>
    </source>
</evidence>
<dbReference type="SMART" id="SM00212">
    <property type="entry name" value="UBCc"/>
    <property type="match status" value="1"/>
</dbReference>
<dbReference type="Pfam" id="PF23046">
    <property type="entry name" value="tSH3-B_UBE2O"/>
    <property type="match status" value="1"/>
</dbReference>
<organism evidence="5 6">
    <name type="scientific">Sorghum bicolor</name>
    <name type="common">Sorghum</name>
    <name type="synonym">Sorghum vulgare</name>
    <dbReference type="NCBI Taxonomy" id="4558"/>
    <lineage>
        <taxon>Eukaryota</taxon>
        <taxon>Viridiplantae</taxon>
        <taxon>Streptophyta</taxon>
        <taxon>Embryophyta</taxon>
        <taxon>Tracheophyta</taxon>
        <taxon>Spermatophyta</taxon>
        <taxon>Magnoliopsida</taxon>
        <taxon>Liliopsida</taxon>
        <taxon>Poales</taxon>
        <taxon>Poaceae</taxon>
        <taxon>PACMAD clade</taxon>
        <taxon>Panicoideae</taxon>
        <taxon>Andropogonodae</taxon>
        <taxon>Andropogoneae</taxon>
        <taxon>Sorghinae</taxon>
        <taxon>Sorghum</taxon>
    </lineage>
</organism>
<evidence type="ECO:0000259" key="4">
    <source>
        <dbReference type="PROSITE" id="PS50127"/>
    </source>
</evidence>
<dbReference type="InterPro" id="IPR016135">
    <property type="entry name" value="UBQ-conjugating_enzyme/RWD"/>
</dbReference>
<evidence type="ECO:0000256" key="2">
    <source>
        <dbReference type="ARBA" id="ARBA00022786"/>
    </source>
</evidence>
<feature type="domain" description="UBC core" evidence="4">
    <location>
        <begin position="600"/>
        <end position="767"/>
    </location>
</feature>
<proteinExistence type="predicted"/>